<evidence type="ECO:0000313" key="2">
    <source>
        <dbReference type="Proteomes" id="UP000501868"/>
    </source>
</evidence>
<gene>
    <name evidence="1" type="ORF">HFZ78_09810</name>
</gene>
<protein>
    <submittedName>
        <fullName evidence="1">Uncharacterized protein</fullName>
    </submittedName>
</protein>
<organism evidence="1 2">
    <name type="scientific">Priestia megaterium</name>
    <name type="common">Bacillus megaterium</name>
    <dbReference type="NCBI Taxonomy" id="1404"/>
    <lineage>
        <taxon>Bacteria</taxon>
        <taxon>Bacillati</taxon>
        <taxon>Bacillota</taxon>
        <taxon>Bacilli</taxon>
        <taxon>Bacillales</taxon>
        <taxon>Bacillaceae</taxon>
        <taxon>Priestia</taxon>
    </lineage>
</organism>
<reference evidence="1 2" key="2">
    <citation type="submission" date="2020-04" db="EMBL/GenBank/DDBJ databases">
        <authorList>
            <person name="Fomenkov A."/>
            <person name="Anton B.P."/>
            <person name="Roberts R.J."/>
        </authorList>
    </citation>
    <scope>NUCLEOTIDE SEQUENCE [LARGE SCALE GENOMIC DNA]</scope>
    <source>
        <strain evidence="1 2">S2</strain>
    </source>
</reference>
<dbReference type="EMBL" id="CP051128">
    <property type="protein sequence ID" value="QIZ06954.1"/>
    <property type="molecule type" value="Genomic_DNA"/>
</dbReference>
<name>A0A6H1P043_PRIMG</name>
<dbReference type="Proteomes" id="UP000501868">
    <property type="component" value="Chromosome"/>
</dbReference>
<evidence type="ECO:0000313" key="1">
    <source>
        <dbReference type="EMBL" id="QIZ06954.1"/>
    </source>
</evidence>
<dbReference type="AlphaFoldDB" id="A0A6H1P043"/>
<accession>A0A6H1P043</accession>
<sequence>MMKVNYRYDEQILDLKETANDDDFEFTLTFVDNNWKKKVEKIREYFDENNILTDIHFYIHPNNRFQIIVRKDYYNEFLIQLFSQQIVKEIKWI</sequence>
<reference evidence="1 2" key="1">
    <citation type="submission" date="2020-04" db="EMBL/GenBank/DDBJ databases">
        <title>Genome-Wide Identification of 5-Methylcytosine Sites in Bacterial Genomes By High-Throughput Sequencing of MspJI Restriction Fragments.</title>
        <authorList>
            <person name="Wu V."/>
        </authorList>
    </citation>
    <scope>NUCLEOTIDE SEQUENCE [LARGE SCALE GENOMIC DNA]</scope>
    <source>
        <strain evidence="1 2">S2</strain>
    </source>
</reference>
<proteinExistence type="predicted"/>